<dbReference type="AlphaFoldDB" id="A0A7S2GJ53"/>
<dbReference type="SUPFAM" id="SSF52058">
    <property type="entry name" value="L domain-like"/>
    <property type="match status" value="1"/>
</dbReference>
<evidence type="ECO:0000256" key="1">
    <source>
        <dbReference type="ARBA" id="ARBA00022614"/>
    </source>
</evidence>
<dbReference type="InterPro" id="IPR032675">
    <property type="entry name" value="LRR_dom_sf"/>
</dbReference>
<dbReference type="Pfam" id="PF00560">
    <property type="entry name" value="LRR_1"/>
    <property type="match status" value="1"/>
</dbReference>
<name>A0A7S2GJ53_9EUKA</name>
<dbReference type="GO" id="GO:0005737">
    <property type="term" value="C:cytoplasm"/>
    <property type="evidence" value="ECO:0007669"/>
    <property type="project" value="TreeGrafter"/>
</dbReference>
<dbReference type="SMART" id="SM00364">
    <property type="entry name" value="LRR_BAC"/>
    <property type="match status" value="7"/>
</dbReference>
<evidence type="ECO:0000313" key="4">
    <source>
        <dbReference type="EMBL" id="CAD9456831.1"/>
    </source>
</evidence>
<organism evidence="4">
    <name type="scientific">Haptolina brevifila</name>
    <dbReference type="NCBI Taxonomy" id="156173"/>
    <lineage>
        <taxon>Eukaryota</taxon>
        <taxon>Haptista</taxon>
        <taxon>Haptophyta</taxon>
        <taxon>Prymnesiophyceae</taxon>
        <taxon>Prymnesiales</taxon>
        <taxon>Prymnesiaceae</taxon>
        <taxon>Haptolina</taxon>
    </lineage>
</organism>
<feature type="compositionally biased region" description="Basic and acidic residues" evidence="3">
    <location>
        <begin position="8"/>
        <end position="21"/>
    </location>
</feature>
<proteinExistence type="predicted"/>
<feature type="region of interest" description="Disordered" evidence="3">
    <location>
        <begin position="1"/>
        <end position="21"/>
    </location>
</feature>
<dbReference type="InterPro" id="IPR003591">
    <property type="entry name" value="Leu-rich_rpt_typical-subtyp"/>
</dbReference>
<dbReference type="Gene3D" id="3.80.10.10">
    <property type="entry name" value="Ribonuclease Inhibitor"/>
    <property type="match status" value="1"/>
</dbReference>
<dbReference type="PANTHER" id="PTHR48051">
    <property type="match status" value="1"/>
</dbReference>
<dbReference type="Pfam" id="PF13855">
    <property type="entry name" value="LRR_8"/>
    <property type="match status" value="1"/>
</dbReference>
<reference evidence="4" key="1">
    <citation type="submission" date="2021-01" db="EMBL/GenBank/DDBJ databases">
        <authorList>
            <person name="Corre E."/>
            <person name="Pelletier E."/>
            <person name="Niang G."/>
            <person name="Scheremetjew M."/>
            <person name="Finn R."/>
            <person name="Kale V."/>
            <person name="Holt S."/>
            <person name="Cochrane G."/>
            <person name="Meng A."/>
            <person name="Brown T."/>
            <person name="Cohen L."/>
        </authorList>
    </citation>
    <scope>NUCLEOTIDE SEQUENCE</scope>
    <source>
        <strain evidence="4">UTEX LB 985</strain>
    </source>
</reference>
<gene>
    <name evidence="4" type="ORF">CBRE1094_LOCUS18130</name>
</gene>
<dbReference type="InterPro" id="IPR050216">
    <property type="entry name" value="LRR_domain-containing"/>
</dbReference>
<sequence>MGCGGSKVEGERVEQSGQKLKELPTVGPKTAAIDCSENELPELPAWIGDLKELKELDANANELTALPEAIIGCVNLEKLYVYKNKIKELPAELPPALTELNFFNNQIRKLPPSIGKLSCLEEVNFSSNKLMMTQDAMFANWSTVKVLNMYDNNLVRFGSLATLLSLEELRLNANNLEAMPELSKSHPALKIIEVHKNRIANIPDEYFNATPALERLSIWANQLEAVPSSICGCNALLGLQVHDNKLTALPGGRAWPPKLQTLFVQENLNLKTLPSELKACPAMFRCNVSKTALDADGVAVADAIKAHCLANQGGIFWDQNGMQHKA</sequence>
<keyword evidence="2" id="KW-0677">Repeat</keyword>
<dbReference type="InterPro" id="IPR001611">
    <property type="entry name" value="Leu-rich_rpt"/>
</dbReference>
<accession>A0A7S2GJ53</accession>
<dbReference type="SMART" id="SM00369">
    <property type="entry name" value="LRR_TYP"/>
    <property type="match status" value="5"/>
</dbReference>
<dbReference type="PANTHER" id="PTHR48051:SF54">
    <property type="entry name" value="LEUCINE-RICH REPEAT-CONTAINING PROTEIN"/>
    <property type="match status" value="1"/>
</dbReference>
<protein>
    <submittedName>
        <fullName evidence="4">Uncharacterized protein</fullName>
    </submittedName>
</protein>
<dbReference type="EMBL" id="HBGU01033230">
    <property type="protein sequence ID" value="CAD9456831.1"/>
    <property type="molecule type" value="Transcribed_RNA"/>
</dbReference>
<evidence type="ECO:0000256" key="2">
    <source>
        <dbReference type="ARBA" id="ARBA00022737"/>
    </source>
</evidence>
<evidence type="ECO:0000256" key="3">
    <source>
        <dbReference type="SAM" id="MobiDB-lite"/>
    </source>
</evidence>
<keyword evidence="1" id="KW-0433">Leucine-rich repeat</keyword>